<comment type="caution">
    <text evidence="2">The sequence shown here is derived from an EMBL/GenBank/DDBJ whole genome shotgun (WGS) entry which is preliminary data.</text>
</comment>
<dbReference type="EMBL" id="JACSQA010000032">
    <property type="protein sequence ID" value="MBD8028193.1"/>
    <property type="molecule type" value="Genomic_DNA"/>
</dbReference>
<evidence type="ECO:0000313" key="3">
    <source>
        <dbReference type="Proteomes" id="UP000640930"/>
    </source>
</evidence>
<evidence type="ECO:0000313" key="2">
    <source>
        <dbReference type="EMBL" id="MBD8028193.1"/>
    </source>
</evidence>
<reference evidence="2 3" key="1">
    <citation type="submission" date="2020-08" db="EMBL/GenBank/DDBJ databases">
        <title>A Genomic Blueprint of the Chicken Gut Microbiome.</title>
        <authorList>
            <person name="Gilroy R."/>
            <person name="Ravi A."/>
            <person name="Getino M."/>
            <person name="Pursley I."/>
            <person name="Horton D.L."/>
            <person name="Alikhan N.-F."/>
            <person name="Baker D."/>
            <person name="Gharbi K."/>
            <person name="Hall N."/>
            <person name="Watson M."/>
            <person name="Adriaenssens E.M."/>
            <person name="Foster-Nyarko E."/>
            <person name="Jarju S."/>
            <person name="Secka A."/>
            <person name="Antonio M."/>
            <person name="Oren A."/>
            <person name="Chaudhuri R."/>
            <person name="La Ragione R.M."/>
            <person name="Hildebrand F."/>
            <person name="Pallen M.J."/>
        </authorList>
    </citation>
    <scope>NUCLEOTIDE SEQUENCE [LARGE SCALE GENOMIC DNA]</scope>
    <source>
        <strain evidence="2 3">Re31</strain>
    </source>
</reference>
<name>A0ABR8XG43_9BACL</name>
<accession>A0ABR8XG43</accession>
<dbReference type="Proteomes" id="UP000640930">
    <property type="component" value="Unassembled WGS sequence"/>
</dbReference>
<organism evidence="2 3">
    <name type="scientific">Ureibacillus galli</name>
    <dbReference type="NCBI Taxonomy" id="2762222"/>
    <lineage>
        <taxon>Bacteria</taxon>
        <taxon>Bacillati</taxon>
        <taxon>Bacillota</taxon>
        <taxon>Bacilli</taxon>
        <taxon>Bacillales</taxon>
        <taxon>Caryophanaceae</taxon>
        <taxon>Ureibacillus</taxon>
    </lineage>
</organism>
<protein>
    <submittedName>
        <fullName evidence="2">ImmA/IrrE family metallo-endopeptidase</fullName>
    </submittedName>
</protein>
<dbReference type="RefSeq" id="WP_191708602.1">
    <property type="nucleotide sequence ID" value="NZ_JACSQA010000032.1"/>
</dbReference>
<feature type="domain" description="IrrE N-terminal-like" evidence="1">
    <location>
        <begin position="23"/>
        <end position="111"/>
    </location>
</feature>
<keyword evidence="3" id="KW-1185">Reference proteome</keyword>
<dbReference type="Pfam" id="PF06114">
    <property type="entry name" value="Peptidase_M78"/>
    <property type="match status" value="1"/>
</dbReference>
<evidence type="ECO:0000259" key="1">
    <source>
        <dbReference type="Pfam" id="PF06114"/>
    </source>
</evidence>
<sequence length="148" mass="17365">MDVKKLVKQLIKKYGTSNPFKIAEAMGIAVVYENLGSSWGYVSNIYRTIVIHINENLTYEEQFFTCSHELGHVIQHPYHNMAFLKENTFFSTDKYELEANLFAVELLLSNTNNPITFEEAVHTYGIPEKFLENFFTLKQNKHSHLRRW</sequence>
<gene>
    <name evidence="2" type="ORF">H9636_16215</name>
</gene>
<proteinExistence type="predicted"/>
<dbReference type="InterPro" id="IPR010359">
    <property type="entry name" value="IrrE_HExxH"/>
</dbReference>
<dbReference type="Gene3D" id="1.10.10.2910">
    <property type="match status" value="1"/>
</dbReference>